<proteinExistence type="predicted"/>
<dbReference type="STRING" id="69974.MPLDJ20_150153"/>
<reference evidence="3" key="1">
    <citation type="submission" date="2014-08" db="EMBL/GenBank/DDBJ databases">
        <authorList>
            <person name="Moulin L."/>
        </authorList>
    </citation>
    <scope>NUCLEOTIDE SEQUENCE [LARGE SCALE GENOMIC DNA]</scope>
</reference>
<dbReference type="InterPro" id="IPR045869">
    <property type="entry name" value="Arna-like_SDR_e"/>
</dbReference>
<organism evidence="2 3">
    <name type="scientific">Mesorhizobium plurifarium</name>
    <dbReference type="NCBI Taxonomy" id="69974"/>
    <lineage>
        <taxon>Bacteria</taxon>
        <taxon>Pseudomonadati</taxon>
        <taxon>Pseudomonadota</taxon>
        <taxon>Alphaproteobacteria</taxon>
        <taxon>Hyphomicrobiales</taxon>
        <taxon>Phyllobacteriaceae</taxon>
        <taxon>Mesorhizobium</taxon>
    </lineage>
</organism>
<dbReference type="InterPro" id="IPR016040">
    <property type="entry name" value="NAD(P)-bd_dom"/>
</dbReference>
<evidence type="ECO:0000259" key="1">
    <source>
        <dbReference type="Pfam" id="PF16363"/>
    </source>
</evidence>
<evidence type="ECO:0000313" key="3">
    <source>
        <dbReference type="Proteomes" id="UP000045285"/>
    </source>
</evidence>
<dbReference type="PROSITE" id="PS00061">
    <property type="entry name" value="ADH_SHORT"/>
    <property type="match status" value="1"/>
</dbReference>
<dbReference type="Pfam" id="PF16363">
    <property type="entry name" value="GDP_Man_Dehyd"/>
    <property type="match status" value="1"/>
</dbReference>
<name>A0A090DIZ6_MESPL</name>
<keyword evidence="3" id="KW-1185">Reference proteome</keyword>
<accession>A0A090DIZ6</accession>
<dbReference type="Gene3D" id="3.40.50.720">
    <property type="entry name" value="NAD(P)-binding Rossmann-like Domain"/>
    <property type="match status" value="1"/>
</dbReference>
<evidence type="ECO:0000313" key="2">
    <source>
        <dbReference type="EMBL" id="CDX13361.1"/>
    </source>
</evidence>
<dbReference type="Proteomes" id="UP000045285">
    <property type="component" value="Unassembled WGS sequence"/>
</dbReference>
<dbReference type="InterPro" id="IPR036291">
    <property type="entry name" value="NAD(P)-bd_dom_sf"/>
</dbReference>
<dbReference type="AlphaFoldDB" id="A0A090DIZ6"/>
<sequence length="353" mass="38873">MVVRSIRRAKAKECEDCQDMTYKGKRVLVTGADGFIGSHLTEALVRGGADVTALALYNSFDSHGWLDDLPDDIRSQLKLVRGDVRDSAFLNRIVRGQAVVFHLAALIAIPYSYAAAQSYVETNVLGTVNVLEAARQWDTERIVHTSTSEVYGTALTMPISETHPLQGQSPYSASKIGADMMAESYARSFDVPVVVLRPFNTFGPRQSERAIVPTLIRQAVDPKCQAIMVGDTSPVRDLTFVEDTAAAFLSAGSAELEFGHAYNAGSQRAVTISDVLDLVLELSGSNKPVHRDESRLRPQNSEVRALLADSSRLESATGWRAQTDLREGLRRTIAWWRARLSAGRVRHEMSYMT</sequence>
<dbReference type="GO" id="GO:0016831">
    <property type="term" value="F:carboxy-lyase activity"/>
    <property type="evidence" value="ECO:0007669"/>
    <property type="project" value="InterPro"/>
</dbReference>
<protein>
    <submittedName>
        <fullName evidence="2">Putative UDP-glucose 4-epimerase</fullName>
    </submittedName>
</protein>
<dbReference type="PANTHER" id="PTHR43000">
    <property type="entry name" value="DTDP-D-GLUCOSE 4,6-DEHYDRATASE-RELATED"/>
    <property type="match status" value="1"/>
</dbReference>
<dbReference type="EMBL" id="CCMZ01000006">
    <property type="protein sequence ID" value="CDX13361.1"/>
    <property type="molecule type" value="Genomic_DNA"/>
</dbReference>
<dbReference type="CDD" id="cd05257">
    <property type="entry name" value="Arna_like_SDR_e"/>
    <property type="match status" value="1"/>
</dbReference>
<feature type="domain" description="NAD(P)-binding" evidence="1">
    <location>
        <begin position="28"/>
        <end position="332"/>
    </location>
</feature>
<gene>
    <name evidence="2" type="ORF">MPL3356_140165</name>
</gene>
<dbReference type="SUPFAM" id="SSF51735">
    <property type="entry name" value="NAD(P)-binding Rossmann-fold domains"/>
    <property type="match status" value="1"/>
</dbReference>
<dbReference type="InterPro" id="IPR020904">
    <property type="entry name" value="Sc_DH/Rdtase_CS"/>
</dbReference>